<evidence type="ECO:0000256" key="3">
    <source>
        <dbReference type="ARBA" id="ARBA00006402"/>
    </source>
</evidence>
<keyword evidence="11" id="KW-0472">Membrane</keyword>
<dbReference type="InterPro" id="IPR003594">
    <property type="entry name" value="HATPase_dom"/>
</dbReference>
<dbReference type="Gene3D" id="3.30.450.20">
    <property type="entry name" value="PAS domain"/>
    <property type="match status" value="2"/>
</dbReference>
<feature type="modified residue" description="4-aspartylphosphate" evidence="14">
    <location>
        <position position="60"/>
    </location>
</feature>
<dbReference type="PROSITE" id="PS50110">
    <property type="entry name" value="RESPONSE_REGULATORY"/>
    <property type="match status" value="2"/>
</dbReference>
<organism evidence="17 18">
    <name type="scientific">Allocoleopsis franciscana PCC 7113</name>
    <dbReference type="NCBI Taxonomy" id="1173027"/>
    <lineage>
        <taxon>Bacteria</taxon>
        <taxon>Bacillati</taxon>
        <taxon>Cyanobacteriota</taxon>
        <taxon>Cyanophyceae</taxon>
        <taxon>Coleofasciculales</taxon>
        <taxon>Coleofasciculaceae</taxon>
        <taxon>Allocoleopsis</taxon>
        <taxon>Allocoleopsis franciscana</taxon>
    </lineage>
</organism>
<feature type="domain" description="Response regulatory" evidence="16">
    <location>
        <begin position="7"/>
        <end position="125"/>
    </location>
</feature>
<evidence type="ECO:0000256" key="2">
    <source>
        <dbReference type="ARBA" id="ARBA00004370"/>
    </source>
</evidence>
<dbReference type="EMBL" id="CP003630">
    <property type="protein sequence ID" value="AFZ18518.1"/>
    <property type="molecule type" value="Genomic_DNA"/>
</dbReference>
<evidence type="ECO:0000256" key="8">
    <source>
        <dbReference type="ARBA" id="ARBA00022777"/>
    </source>
</evidence>
<comment type="catalytic activity">
    <reaction evidence="1">
        <text>ATP + protein L-histidine = ADP + protein N-phospho-L-histidine.</text>
        <dbReference type="EC" id="2.7.13.3"/>
    </reaction>
</comment>
<dbReference type="SUPFAM" id="SSF47384">
    <property type="entry name" value="Homodimeric domain of signal transducing histidine kinase"/>
    <property type="match status" value="1"/>
</dbReference>
<evidence type="ECO:0000259" key="16">
    <source>
        <dbReference type="PROSITE" id="PS50110"/>
    </source>
</evidence>
<feature type="modified residue" description="4-aspartylphosphate" evidence="14">
    <location>
        <position position="651"/>
    </location>
</feature>
<keyword evidence="7" id="KW-0547">Nucleotide-binding</keyword>
<keyword evidence="5 14" id="KW-0597">Phosphoprotein</keyword>
<dbReference type="NCBIfam" id="TIGR00229">
    <property type="entry name" value="sensory_box"/>
    <property type="match status" value="1"/>
</dbReference>
<keyword evidence="10" id="KW-0902">Two-component regulatory system</keyword>
<evidence type="ECO:0000313" key="17">
    <source>
        <dbReference type="EMBL" id="AFZ18518.1"/>
    </source>
</evidence>
<evidence type="ECO:0000256" key="12">
    <source>
        <dbReference type="ARBA" id="ARBA00023306"/>
    </source>
</evidence>
<keyword evidence="8" id="KW-0418">Kinase</keyword>
<dbReference type="PANTHER" id="PTHR43047">
    <property type="entry name" value="TWO-COMPONENT HISTIDINE PROTEIN KINASE"/>
    <property type="match status" value="1"/>
</dbReference>
<dbReference type="SUPFAM" id="SSF55874">
    <property type="entry name" value="ATPase domain of HSP90 chaperone/DNA topoisomerase II/histidine kinase"/>
    <property type="match status" value="1"/>
</dbReference>
<dbReference type="Pfam" id="PF02518">
    <property type="entry name" value="HATPase_c"/>
    <property type="match status" value="1"/>
</dbReference>
<dbReference type="GO" id="GO:0005886">
    <property type="term" value="C:plasma membrane"/>
    <property type="evidence" value="ECO:0007669"/>
    <property type="project" value="TreeGrafter"/>
</dbReference>
<dbReference type="KEGG" id="mic:Mic7113_2734"/>
<dbReference type="Pfam" id="PF13188">
    <property type="entry name" value="PAS_8"/>
    <property type="match status" value="1"/>
</dbReference>
<evidence type="ECO:0000259" key="15">
    <source>
        <dbReference type="PROSITE" id="PS50109"/>
    </source>
</evidence>
<evidence type="ECO:0000256" key="7">
    <source>
        <dbReference type="ARBA" id="ARBA00022741"/>
    </source>
</evidence>
<dbReference type="AlphaFoldDB" id="K9WE60"/>
<evidence type="ECO:0000256" key="6">
    <source>
        <dbReference type="ARBA" id="ARBA00022679"/>
    </source>
</evidence>
<dbReference type="SUPFAM" id="SSF55785">
    <property type="entry name" value="PYP-like sensor domain (PAS domain)"/>
    <property type="match status" value="2"/>
</dbReference>
<reference evidence="17 18" key="1">
    <citation type="submission" date="2012-06" db="EMBL/GenBank/DDBJ databases">
        <title>Finished chromosome of genome of Microcoleus sp. PCC 7113.</title>
        <authorList>
            <consortium name="US DOE Joint Genome Institute"/>
            <person name="Gugger M."/>
            <person name="Coursin T."/>
            <person name="Rippka R."/>
            <person name="Tandeau De Marsac N."/>
            <person name="Huntemann M."/>
            <person name="Wei C.-L."/>
            <person name="Han J."/>
            <person name="Detter J.C."/>
            <person name="Han C."/>
            <person name="Tapia R."/>
            <person name="Chen A."/>
            <person name="Kyrpides N."/>
            <person name="Mavromatis K."/>
            <person name="Markowitz V."/>
            <person name="Szeto E."/>
            <person name="Ivanova N."/>
            <person name="Pagani I."/>
            <person name="Pati A."/>
            <person name="Goodwin L."/>
            <person name="Nordberg H.P."/>
            <person name="Cantor M.N."/>
            <person name="Hua S.X."/>
            <person name="Woyke T."/>
            <person name="Kerfeld C.A."/>
        </authorList>
    </citation>
    <scope>NUCLEOTIDE SEQUENCE [LARGE SCALE GENOMIC DNA]</scope>
    <source>
        <strain evidence="17 18">PCC 7113</strain>
    </source>
</reference>
<dbReference type="STRING" id="1173027.Mic7113_2734"/>
<dbReference type="InterPro" id="IPR035965">
    <property type="entry name" value="PAS-like_dom_sf"/>
</dbReference>
<dbReference type="InterPro" id="IPR036097">
    <property type="entry name" value="HisK_dim/P_sf"/>
</dbReference>
<evidence type="ECO:0000313" key="18">
    <source>
        <dbReference type="Proteomes" id="UP000010471"/>
    </source>
</evidence>
<dbReference type="SMART" id="SM00387">
    <property type="entry name" value="HATPase_c"/>
    <property type="match status" value="1"/>
</dbReference>
<dbReference type="HOGENOM" id="CLU_000445_114_15_3"/>
<evidence type="ECO:0000256" key="10">
    <source>
        <dbReference type="ARBA" id="ARBA00023012"/>
    </source>
</evidence>
<evidence type="ECO:0000256" key="14">
    <source>
        <dbReference type="PROSITE-ProRule" id="PRU00169"/>
    </source>
</evidence>
<dbReference type="Pfam" id="PF00512">
    <property type="entry name" value="HisKA"/>
    <property type="match status" value="1"/>
</dbReference>
<proteinExistence type="inferred from homology"/>
<dbReference type="PROSITE" id="PS50109">
    <property type="entry name" value="HIS_KIN"/>
    <property type="match status" value="1"/>
</dbReference>
<comment type="similarity">
    <text evidence="3">In the N-terminal section; belongs to the phytochrome family.</text>
</comment>
<evidence type="ECO:0000256" key="11">
    <source>
        <dbReference type="ARBA" id="ARBA00023136"/>
    </source>
</evidence>
<dbReference type="eggNOG" id="COG0745">
    <property type="taxonomic scope" value="Bacteria"/>
</dbReference>
<evidence type="ECO:0000256" key="13">
    <source>
        <dbReference type="ARBA" id="ARBA00074306"/>
    </source>
</evidence>
<dbReference type="SMART" id="SM00448">
    <property type="entry name" value="REC"/>
    <property type="match status" value="2"/>
</dbReference>
<protein>
    <recommendedName>
        <fullName evidence="13">Circadian input-output histidine kinase CikA</fullName>
        <ecNumber evidence="4">2.7.13.3</ecNumber>
    </recommendedName>
</protein>
<dbReference type="InterPro" id="IPR004358">
    <property type="entry name" value="Sig_transdc_His_kin-like_C"/>
</dbReference>
<feature type="domain" description="Response regulatory" evidence="16">
    <location>
        <begin position="602"/>
        <end position="719"/>
    </location>
</feature>
<dbReference type="Proteomes" id="UP000010471">
    <property type="component" value="Chromosome"/>
</dbReference>
<sequence length="719" mass="80039">MPTETLTILLVEDNPQDACLVQEMLQAAKTFPFQLIQVSRLEEALTCLSRSSSISVILLDWSLPDAQGAGMITQLRRVSLDTPILVINDWEDEAIALQALQTGAQDYLVKHQTDSKRLVRSIRHAIAREKANLSKRCVSHIRTQQEQSLRESEAKFRTLYESTSTAVILLDEKGIFDGNSAALRLFGCTHREQLCGEGEPMESGRVGESIHRQGREEVGNFPCSQSRYHPVVASSLLKSCVPLIGFSPAVQPNGEDSYSLANEYITKAIAQGSCRFDWMYCKQNGEEFPAEVTLTRIELGKRKILQATIYDISDRKATERQLLQAKEAAEAGSRAKSEFLAMMSHELRTPLNAVLGLSQLMRQEIFGTLNEKQKEYVSCIQSSGEHLLALINDILDLSKVEAGKEQLTFVPLDIQDLCDYCLAMVREQAHEQGLKLKLQIDPQARILIADERRCKQMLLNLLSNAVKFTPMGEVLLSVTKRPISSSVSGIAESTSVQEICFTVKDTGIGIASHHLPLLFEPFRQLDSGLNRQFTGTGLGLALTRSLARLHGGEVIVQSNLGEGSQFTLCLPDRLLEECILPSLPQDPGVIQGQSCPLWAKSRILLVETDERSALILKDYLQVIGHRVEHLIDGQDFLHKVRQFKPSLILMDVQLRGEYTGFDLLAALRREPDTKNLKVVMVTAMAMAGDRERCLEAGANEYLSKPIGIAQLEAILMRFL</sequence>
<dbReference type="GO" id="GO:0009927">
    <property type="term" value="F:histidine phosphotransfer kinase activity"/>
    <property type="evidence" value="ECO:0007669"/>
    <property type="project" value="TreeGrafter"/>
</dbReference>
<dbReference type="CDD" id="cd16922">
    <property type="entry name" value="HATPase_EvgS-ArcB-TorS-like"/>
    <property type="match status" value="1"/>
</dbReference>
<dbReference type="PRINTS" id="PR00344">
    <property type="entry name" value="BCTRLSENSOR"/>
</dbReference>
<dbReference type="Pfam" id="PF00072">
    <property type="entry name" value="Response_reg"/>
    <property type="match status" value="2"/>
</dbReference>
<dbReference type="InterPro" id="IPR000014">
    <property type="entry name" value="PAS"/>
</dbReference>
<dbReference type="InterPro" id="IPR036890">
    <property type="entry name" value="HATPase_C_sf"/>
</dbReference>
<accession>K9WE60</accession>
<keyword evidence="12" id="KW-0131">Cell cycle</keyword>
<dbReference type="InterPro" id="IPR003661">
    <property type="entry name" value="HisK_dim/P_dom"/>
</dbReference>
<evidence type="ECO:0000256" key="5">
    <source>
        <dbReference type="ARBA" id="ARBA00022553"/>
    </source>
</evidence>
<name>K9WE60_9CYAN</name>
<dbReference type="Gene3D" id="1.10.287.130">
    <property type="match status" value="1"/>
</dbReference>
<dbReference type="eggNOG" id="COG0642">
    <property type="taxonomic scope" value="Bacteria"/>
</dbReference>
<dbReference type="RefSeq" id="WP_015182667.1">
    <property type="nucleotide sequence ID" value="NC_019738.1"/>
</dbReference>
<dbReference type="CDD" id="cd00082">
    <property type="entry name" value="HisKA"/>
    <property type="match status" value="1"/>
</dbReference>
<dbReference type="GO" id="GO:0000155">
    <property type="term" value="F:phosphorelay sensor kinase activity"/>
    <property type="evidence" value="ECO:0007669"/>
    <property type="project" value="InterPro"/>
</dbReference>
<dbReference type="EC" id="2.7.13.3" evidence="4"/>
<dbReference type="GO" id="GO:0005524">
    <property type="term" value="F:ATP binding"/>
    <property type="evidence" value="ECO:0007669"/>
    <property type="project" value="UniProtKB-KW"/>
</dbReference>
<dbReference type="FunFam" id="1.10.287.130:FF:000038">
    <property type="entry name" value="Sensory transduction histidine kinase"/>
    <property type="match status" value="1"/>
</dbReference>
<dbReference type="Gene3D" id="3.40.50.2300">
    <property type="match status" value="2"/>
</dbReference>
<gene>
    <name evidence="17" type="ORF">Mic7113_2734</name>
</gene>
<dbReference type="InterPro" id="IPR005467">
    <property type="entry name" value="His_kinase_dom"/>
</dbReference>
<dbReference type="SMART" id="SM00388">
    <property type="entry name" value="HisKA"/>
    <property type="match status" value="1"/>
</dbReference>
<dbReference type="CDD" id="cd00156">
    <property type="entry name" value="REC"/>
    <property type="match status" value="1"/>
</dbReference>
<keyword evidence="6" id="KW-0808">Transferase</keyword>
<keyword evidence="9" id="KW-0067">ATP-binding</keyword>
<dbReference type="FunFam" id="3.30.565.10:FF:000010">
    <property type="entry name" value="Sensor histidine kinase RcsC"/>
    <property type="match status" value="1"/>
</dbReference>
<dbReference type="PANTHER" id="PTHR43047:SF63">
    <property type="entry name" value="HISTIDINE KINASE"/>
    <property type="match status" value="1"/>
</dbReference>
<comment type="subcellular location">
    <subcellularLocation>
        <location evidence="2">Membrane</location>
    </subcellularLocation>
</comment>
<dbReference type="OrthoDB" id="459598at2"/>
<dbReference type="InterPro" id="IPR001789">
    <property type="entry name" value="Sig_transdc_resp-reg_receiver"/>
</dbReference>
<dbReference type="SUPFAM" id="SSF52172">
    <property type="entry name" value="CheY-like"/>
    <property type="match status" value="2"/>
</dbReference>
<keyword evidence="18" id="KW-1185">Reference proteome</keyword>
<evidence type="ECO:0000256" key="4">
    <source>
        <dbReference type="ARBA" id="ARBA00012438"/>
    </source>
</evidence>
<feature type="domain" description="Histidine kinase" evidence="15">
    <location>
        <begin position="342"/>
        <end position="574"/>
    </location>
</feature>
<evidence type="ECO:0000256" key="9">
    <source>
        <dbReference type="ARBA" id="ARBA00022840"/>
    </source>
</evidence>
<dbReference type="Gene3D" id="3.30.565.10">
    <property type="entry name" value="Histidine kinase-like ATPase, C-terminal domain"/>
    <property type="match status" value="1"/>
</dbReference>
<evidence type="ECO:0000256" key="1">
    <source>
        <dbReference type="ARBA" id="ARBA00000085"/>
    </source>
</evidence>
<dbReference type="InterPro" id="IPR011006">
    <property type="entry name" value="CheY-like_superfamily"/>
</dbReference>
<dbReference type="Pfam" id="PF13426">
    <property type="entry name" value="PAS_9"/>
    <property type="match status" value="1"/>
</dbReference>